<dbReference type="GO" id="GO:0008270">
    <property type="term" value="F:zinc ion binding"/>
    <property type="evidence" value="ECO:0007669"/>
    <property type="project" value="UniProtKB-KW"/>
</dbReference>
<keyword evidence="2 4" id="KW-0863">Zinc-finger</keyword>
<accession>A0A1U7RLP4</accession>
<dbReference type="SMART" id="SM00184">
    <property type="entry name" value="RING"/>
    <property type="match status" value="1"/>
</dbReference>
<sequence>MAAEEPLGTLDHEATCPICLEFFTEPVTLTCGHNFCQSCITQYWEKSGPNCSCPQCRQAVRQRTLSPNWQLTNVVEIVKQLKAQAAKGTTGQRVCEQHQEDLKLFCKEDQTLICVVCHLSRAHRTHTIVPVEEATQEYQERFQAHLRILREEKEKFLTYKLTGEKRIQECLKQTEVEKEKIVSEFQQLHLFLNVQEQLLLTWLGKLVEEMEKIKKENVTKLSKDINHIDELIHELEGKYQQPANEFLQDIRSSLSRYKKGMFQLPVEIYPNLEKRLTNFSKKNAFLMRTLKKFKDTMSSELRGEMGKPQALYTKAIVTLDQDTAHPNLVLSLDRKSVKWENTVQRLPDNPKRFDNRPCVLGSERFTSGRHYWEVDVGEGKDWAVGVARESVRRKGQVTLNPEGGIWAVECDWDQFHALTFPEVTLLPLSQVPRKISVFLDYERGGVRFYHAGSANPIFIFPPASFNGEGIHPWFWAVSQLSLNS</sequence>
<dbReference type="SMART" id="SM00336">
    <property type="entry name" value="BBOX"/>
    <property type="match status" value="1"/>
</dbReference>
<evidence type="ECO:0000256" key="4">
    <source>
        <dbReference type="PROSITE-ProRule" id="PRU00024"/>
    </source>
</evidence>
<dbReference type="Proteomes" id="UP000189705">
    <property type="component" value="Unplaced"/>
</dbReference>
<dbReference type="InterPro" id="IPR013083">
    <property type="entry name" value="Znf_RING/FYVE/PHD"/>
</dbReference>
<dbReference type="FunFam" id="2.60.120.920:FF:000004">
    <property type="entry name" value="Butyrophilin subfamily 1 member A1"/>
    <property type="match status" value="1"/>
</dbReference>
<dbReference type="SUPFAM" id="SSF57845">
    <property type="entry name" value="B-box zinc-binding domain"/>
    <property type="match status" value="1"/>
</dbReference>
<dbReference type="PANTHER" id="PTHR24103">
    <property type="entry name" value="E3 UBIQUITIN-PROTEIN LIGASE TRIM"/>
    <property type="match status" value="1"/>
</dbReference>
<feature type="domain" description="B box-type" evidence="6">
    <location>
        <begin position="90"/>
        <end position="131"/>
    </location>
</feature>
<dbReference type="PRINTS" id="PR01407">
    <property type="entry name" value="BUTYPHLNCDUF"/>
</dbReference>
<dbReference type="InterPro" id="IPR000315">
    <property type="entry name" value="Znf_B-box"/>
</dbReference>
<dbReference type="InterPro" id="IPR003879">
    <property type="entry name" value="Butyrophylin_SPRY"/>
</dbReference>
<keyword evidence="8" id="KW-1185">Reference proteome</keyword>
<dbReference type="Pfam" id="PF00643">
    <property type="entry name" value="zf-B_box"/>
    <property type="match status" value="1"/>
</dbReference>
<dbReference type="Gene3D" id="3.30.160.60">
    <property type="entry name" value="Classic Zinc Finger"/>
    <property type="match status" value="1"/>
</dbReference>
<dbReference type="InterPro" id="IPR003877">
    <property type="entry name" value="SPRY_dom"/>
</dbReference>
<evidence type="ECO:0000259" key="6">
    <source>
        <dbReference type="PROSITE" id="PS50119"/>
    </source>
</evidence>
<dbReference type="RefSeq" id="XP_006020361.1">
    <property type="nucleotide sequence ID" value="XM_006020299.3"/>
</dbReference>
<dbReference type="CDD" id="cd16594">
    <property type="entry name" value="RING-HC_TRIM7-like_C-IV"/>
    <property type="match status" value="1"/>
</dbReference>
<evidence type="ECO:0000256" key="2">
    <source>
        <dbReference type="ARBA" id="ARBA00022771"/>
    </source>
</evidence>
<dbReference type="OrthoDB" id="9049620at2759"/>
<dbReference type="InterPro" id="IPR013320">
    <property type="entry name" value="ConA-like_dom_sf"/>
</dbReference>
<dbReference type="GeneID" id="102384759"/>
<evidence type="ECO:0000313" key="9">
    <source>
        <dbReference type="RefSeq" id="XP_006020361.1"/>
    </source>
</evidence>
<dbReference type="PROSITE" id="PS00518">
    <property type="entry name" value="ZF_RING_1"/>
    <property type="match status" value="1"/>
</dbReference>
<gene>
    <name evidence="9" type="primary">LOC102384759</name>
</gene>
<keyword evidence="3" id="KW-0862">Zinc</keyword>
<dbReference type="InterPro" id="IPR001841">
    <property type="entry name" value="Znf_RING"/>
</dbReference>
<dbReference type="InterPro" id="IPR017907">
    <property type="entry name" value="Znf_RING_CS"/>
</dbReference>
<proteinExistence type="predicted"/>
<reference evidence="9" key="1">
    <citation type="submission" date="2025-08" db="UniProtKB">
        <authorList>
            <consortium name="RefSeq"/>
        </authorList>
    </citation>
    <scope>IDENTIFICATION</scope>
</reference>
<keyword evidence="1" id="KW-0479">Metal-binding</keyword>
<dbReference type="CDD" id="cd12888">
    <property type="entry name" value="SPRY_PRY_TRIM7_like"/>
    <property type="match status" value="1"/>
</dbReference>
<dbReference type="InterPro" id="IPR001870">
    <property type="entry name" value="B30.2/SPRY"/>
</dbReference>
<dbReference type="Pfam" id="PF15227">
    <property type="entry name" value="zf-C3HC4_4"/>
    <property type="match status" value="1"/>
</dbReference>
<dbReference type="KEGG" id="asn:102384759"/>
<dbReference type="SUPFAM" id="SSF49899">
    <property type="entry name" value="Concanavalin A-like lectins/glucanases"/>
    <property type="match status" value="1"/>
</dbReference>
<feature type="domain" description="B30.2/SPRY" evidence="7">
    <location>
        <begin position="297"/>
        <end position="484"/>
    </location>
</feature>
<dbReference type="PROSITE" id="PS50188">
    <property type="entry name" value="B302_SPRY"/>
    <property type="match status" value="1"/>
</dbReference>
<name>A0A1U7RLP4_ALLSI</name>
<dbReference type="InterPro" id="IPR043136">
    <property type="entry name" value="B30.2/SPRY_sf"/>
</dbReference>
<dbReference type="CDD" id="cd19762">
    <property type="entry name" value="Bbox2_TRIM7-like"/>
    <property type="match status" value="1"/>
</dbReference>
<protein>
    <submittedName>
        <fullName evidence="9">Zinc finger protein RFP-like</fullName>
    </submittedName>
</protein>
<dbReference type="SMART" id="SM00449">
    <property type="entry name" value="SPRY"/>
    <property type="match status" value="1"/>
</dbReference>
<evidence type="ECO:0000256" key="1">
    <source>
        <dbReference type="ARBA" id="ARBA00022723"/>
    </source>
</evidence>
<dbReference type="PROSITE" id="PS50119">
    <property type="entry name" value="ZF_BBOX"/>
    <property type="match status" value="1"/>
</dbReference>
<organism evidence="8 9">
    <name type="scientific">Alligator sinensis</name>
    <name type="common">Chinese alligator</name>
    <dbReference type="NCBI Taxonomy" id="38654"/>
    <lineage>
        <taxon>Eukaryota</taxon>
        <taxon>Metazoa</taxon>
        <taxon>Chordata</taxon>
        <taxon>Craniata</taxon>
        <taxon>Vertebrata</taxon>
        <taxon>Euteleostomi</taxon>
        <taxon>Archelosauria</taxon>
        <taxon>Archosauria</taxon>
        <taxon>Crocodylia</taxon>
        <taxon>Alligatoridae</taxon>
        <taxon>Alligatorinae</taxon>
        <taxon>Alligator</taxon>
    </lineage>
</organism>
<dbReference type="PROSITE" id="PS50089">
    <property type="entry name" value="ZF_RING_2"/>
    <property type="match status" value="1"/>
</dbReference>
<evidence type="ECO:0000313" key="8">
    <source>
        <dbReference type="Proteomes" id="UP000189705"/>
    </source>
</evidence>
<dbReference type="Gene3D" id="2.60.120.920">
    <property type="match status" value="1"/>
</dbReference>
<dbReference type="Pfam" id="PF13765">
    <property type="entry name" value="PRY"/>
    <property type="match status" value="1"/>
</dbReference>
<dbReference type="Gene3D" id="3.30.40.10">
    <property type="entry name" value="Zinc/RING finger domain, C3HC4 (zinc finger)"/>
    <property type="match status" value="1"/>
</dbReference>
<dbReference type="InterPro" id="IPR006574">
    <property type="entry name" value="PRY"/>
</dbReference>
<evidence type="ECO:0000259" key="7">
    <source>
        <dbReference type="PROSITE" id="PS50188"/>
    </source>
</evidence>
<evidence type="ECO:0000256" key="3">
    <source>
        <dbReference type="ARBA" id="ARBA00022833"/>
    </source>
</evidence>
<dbReference type="eggNOG" id="KOG2177">
    <property type="taxonomic scope" value="Eukaryota"/>
</dbReference>
<dbReference type="InParanoid" id="A0A1U7RLP4"/>
<dbReference type="SUPFAM" id="SSF57850">
    <property type="entry name" value="RING/U-box"/>
    <property type="match status" value="1"/>
</dbReference>
<dbReference type="InterPro" id="IPR050143">
    <property type="entry name" value="TRIM/RBCC"/>
</dbReference>
<dbReference type="SMART" id="SM00589">
    <property type="entry name" value="PRY"/>
    <property type="match status" value="1"/>
</dbReference>
<dbReference type="AlphaFoldDB" id="A0A1U7RLP4"/>
<evidence type="ECO:0000259" key="5">
    <source>
        <dbReference type="PROSITE" id="PS50089"/>
    </source>
</evidence>
<dbReference type="Pfam" id="PF00622">
    <property type="entry name" value="SPRY"/>
    <property type="match status" value="1"/>
</dbReference>
<feature type="domain" description="RING-type" evidence="5">
    <location>
        <begin position="16"/>
        <end position="57"/>
    </location>
</feature>